<proteinExistence type="predicted"/>
<accession>A0ACC2NIJ8</accession>
<evidence type="ECO:0000313" key="2">
    <source>
        <dbReference type="Proteomes" id="UP001239111"/>
    </source>
</evidence>
<keyword evidence="2" id="KW-1185">Reference proteome</keyword>
<comment type="caution">
    <text evidence="1">The sequence shown here is derived from an EMBL/GenBank/DDBJ whole genome shotgun (WGS) entry which is preliminary data.</text>
</comment>
<evidence type="ECO:0000313" key="1">
    <source>
        <dbReference type="EMBL" id="KAJ8671064.1"/>
    </source>
</evidence>
<dbReference type="EMBL" id="CM056743">
    <property type="protein sequence ID" value="KAJ8671064.1"/>
    <property type="molecule type" value="Genomic_DNA"/>
</dbReference>
<dbReference type="Proteomes" id="UP001239111">
    <property type="component" value="Chromosome 3"/>
</dbReference>
<organism evidence="1 2">
    <name type="scientific">Eretmocerus hayati</name>
    <dbReference type="NCBI Taxonomy" id="131215"/>
    <lineage>
        <taxon>Eukaryota</taxon>
        <taxon>Metazoa</taxon>
        <taxon>Ecdysozoa</taxon>
        <taxon>Arthropoda</taxon>
        <taxon>Hexapoda</taxon>
        <taxon>Insecta</taxon>
        <taxon>Pterygota</taxon>
        <taxon>Neoptera</taxon>
        <taxon>Endopterygota</taxon>
        <taxon>Hymenoptera</taxon>
        <taxon>Apocrita</taxon>
        <taxon>Proctotrupomorpha</taxon>
        <taxon>Chalcidoidea</taxon>
        <taxon>Aphelinidae</taxon>
        <taxon>Aphelininae</taxon>
        <taxon>Eretmocerus</taxon>
    </lineage>
</organism>
<sequence>MKENYIFIDIQGFYVKNRFIPKEIALLNQEFEEVLSESRILHYTVKPPYEFKNLSTKDMDNVLHATDYKHGLLWTDGEIDWQDRLQHFTMSVNKFGGSRHHDLKHVEVGVKIRAFDRKVRLLKDKTNTISADFEKKIQIIDNKIDKLNGRFEEFKTTINQEVTTLDVKIDKLFKIVETNGKIMNKFIADMDVLKKKKNG</sequence>
<name>A0ACC2NIJ8_9HYME</name>
<protein>
    <submittedName>
        <fullName evidence="1">Uncharacterized protein</fullName>
    </submittedName>
</protein>
<reference evidence="1" key="1">
    <citation type="submission" date="2023-04" db="EMBL/GenBank/DDBJ databases">
        <title>A chromosome-level genome assembly of the parasitoid wasp Eretmocerus hayati.</title>
        <authorList>
            <person name="Zhong Y."/>
            <person name="Liu S."/>
            <person name="Liu Y."/>
        </authorList>
    </citation>
    <scope>NUCLEOTIDE SEQUENCE</scope>
    <source>
        <strain evidence="1">ZJU_SS_LIU_2023</strain>
    </source>
</reference>
<gene>
    <name evidence="1" type="ORF">QAD02_002323</name>
</gene>